<dbReference type="InterPro" id="IPR036388">
    <property type="entry name" value="WH-like_DNA-bd_sf"/>
</dbReference>
<dbReference type="Proteomes" id="UP000434052">
    <property type="component" value="Unassembled WGS sequence"/>
</dbReference>
<name>A0A6P1ZH37_9BACT</name>
<dbReference type="InterPro" id="IPR036390">
    <property type="entry name" value="WH_DNA-bd_sf"/>
</dbReference>
<dbReference type="Pfam" id="PF10007">
    <property type="entry name" value="DUF2250"/>
    <property type="match status" value="1"/>
</dbReference>
<dbReference type="InterPro" id="IPR019254">
    <property type="entry name" value="DUF2250"/>
</dbReference>
<dbReference type="OrthoDB" id="5465063at2"/>
<evidence type="ECO:0000313" key="1">
    <source>
        <dbReference type="EMBL" id="TVM34471.1"/>
    </source>
</evidence>
<dbReference type="AlphaFoldDB" id="A0A6P1ZH37"/>
<dbReference type="RefSeq" id="WP_144234863.1">
    <property type="nucleotide sequence ID" value="NZ_QMIF01000004.1"/>
</dbReference>
<accession>A0A6P1ZH37</accession>
<sequence length="110" mass="12380">MAKPNAIQTKIVYYLQMVGPAYVKKLAEVLGLEESQWDEVRAAIKELETASLVERVPGTFVTYQTPEGGTVTKHMNHTYYRPTKKGKRFARGLDHAPDVALTPVYKRASK</sequence>
<reference evidence="1 2" key="1">
    <citation type="submission" date="2018-06" db="EMBL/GenBank/DDBJ databases">
        <title>Complete genome of Desulfovibrio marinus P48SEP.</title>
        <authorList>
            <person name="Crispim J.S."/>
            <person name="Vidigal P.M.P."/>
            <person name="Silva L.C.F."/>
            <person name="Araujo L.C."/>
            <person name="Laguardia C.N."/>
            <person name="Dias R.S."/>
            <person name="Sousa M.P."/>
            <person name="Paula S.O."/>
            <person name="Silva C."/>
        </authorList>
    </citation>
    <scope>NUCLEOTIDE SEQUENCE [LARGE SCALE GENOMIC DNA]</scope>
    <source>
        <strain evidence="1 2">P48SEP</strain>
    </source>
</reference>
<evidence type="ECO:0000313" key="2">
    <source>
        <dbReference type="Proteomes" id="UP000434052"/>
    </source>
</evidence>
<dbReference type="SUPFAM" id="SSF46785">
    <property type="entry name" value="Winged helix' DNA-binding domain"/>
    <property type="match status" value="1"/>
</dbReference>
<organism evidence="1 2">
    <name type="scientific">Oceanidesulfovibrio marinus</name>
    <dbReference type="NCBI Taxonomy" id="370038"/>
    <lineage>
        <taxon>Bacteria</taxon>
        <taxon>Pseudomonadati</taxon>
        <taxon>Thermodesulfobacteriota</taxon>
        <taxon>Desulfovibrionia</taxon>
        <taxon>Desulfovibrionales</taxon>
        <taxon>Desulfovibrionaceae</taxon>
        <taxon>Oceanidesulfovibrio</taxon>
    </lineage>
</organism>
<proteinExistence type="predicted"/>
<gene>
    <name evidence="1" type="ORF">DQK91_07805</name>
</gene>
<comment type="caution">
    <text evidence="1">The sequence shown here is derived from an EMBL/GenBank/DDBJ whole genome shotgun (WGS) entry which is preliminary data.</text>
</comment>
<protein>
    <submittedName>
        <fullName evidence="1">Uncharacterized protein</fullName>
    </submittedName>
</protein>
<dbReference type="EMBL" id="QMIF01000004">
    <property type="protein sequence ID" value="TVM34471.1"/>
    <property type="molecule type" value="Genomic_DNA"/>
</dbReference>
<dbReference type="Gene3D" id="1.10.10.10">
    <property type="entry name" value="Winged helix-like DNA-binding domain superfamily/Winged helix DNA-binding domain"/>
    <property type="match status" value="1"/>
</dbReference>